<evidence type="ECO:0000256" key="1">
    <source>
        <dbReference type="ARBA" id="ARBA00004974"/>
    </source>
</evidence>
<dbReference type="PANTHER" id="PTHR30239">
    <property type="entry name" value="ACETOLACTATE SYNTHASE SMALL SUBUNIT"/>
    <property type="match status" value="1"/>
</dbReference>
<comment type="pathway">
    <text evidence="1 8">Amino-acid biosynthesis; L-isoleucine biosynthesis; L-isoleucine from 2-oxobutanoate: step 1/4.</text>
</comment>
<dbReference type="RefSeq" id="WP_099104634.1">
    <property type="nucleotide sequence ID" value="NZ_JAATJF010000001.1"/>
</dbReference>
<dbReference type="Gene3D" id="3.30.70.260">
    <property type="match status" value="1"/>
</dbReference>
<keyword evidence="6 8" id="KW-0100">Branched-chain amino acid biosynthesis</keyword>
<dbReference type="CDD" id="cd04878">
    <property type="entry name" value="ACT_AHAS"/>
    <property type="match status" value="1"/>
</dbReference>
<dbReference type="GO" id="GO:0009097">
    <property type="term" value="P:isoleucine biosynthetic process"/>
    <property type="evidence" value="ECO:0007669"/>
    <property type="project" value="UniProtKB-UniRule"/>
</dbReference>
<dbReference type="InterPro" id="IPR039557">
    <property type="entry name" value="AHAS_ACT"/>
</dbReference>
<dbReference type="SUPFAM" id="SSF55021">
    <property type="entry name" value="ACT-like"/>
    <property type="match status" value="2"/>
</dbReference>
<dbReference type="OrthoDB" id="1523722at2"/>
<dbReference type="InterPro" id="IPR004789">
    <property type="entry name" value="Acetalactate_synth_ssu"/>
</dbReference>
<dbReference type="NCBIfam" id="TIGR00119">
    <property type="entry name" value="acolac_sm"/>
    <property type="match status" value="1"/>
</dbReference>
<dbReference type="GO" id="GO:1990610">
    <property type="term" value="F:acetolactate synthase regulator activity"/>
    <property type="evidence" value="ECO:0007669"/>
    <property type="project" value="UniProtKB-UniRule"/>
</dbReference>
<accession>A0A2G0CI51</accession>
<evidence type="ECO:0000256" key="4">
    <source>
        <dbReference type="ARBA" id="ARBA00011744"/>
    </source>
</evidence>
<comment type="catalytic activity">
    <reaction evidence="7 8">
        <text>2 pyruvate + H(+) = (2S)-2-acetolactate + CO2</text>
        <dbReference type="Rhea" id="RHEA:25249"/>
        <dbReference type="ChEBI" id="CHEBI:15361"/>
        <dbReference type="ChEBI" id="CHEBI:15378"/>
        <dbReference type="ChEBI" id="CHEBI:16526"/>
        <dbReference type="ChEBI" id="CHEBI:58476"/>
        <dbReference type="EC" id="2.2.1.6"/>
    </reaction>
</comment>
<dbReference type="UniPathway" id="UPA00047">
    <property type="reaction ID" value="UER00055"/>
</dbReference>
<evidence type="ECO:0000259" key="9">
    <source>
        <dbReference type="PROSITE" id="PS51671"/>
    </source>
</evidence>
<dbReference type="AlphaFoldDB" id="A0A2G0CI51"/>
<dbReference type="Proteomes" id="UP000226437">
    <property type="component" value="Unassembled WGS sequence"/>
</dbReference>
<reference evidence="10 11" key="1">
    <citation type="submission" date="2017-10" db="EMBL/GenBank/DDBJ databases">
        <title>The draft genome sequence of Lewinella marina KCTC 32374.</title>
        <authorList>
            <person name="Wang K."/>
        </authorList>
    </citation>
    <scope>NUCLEOTIDE SEQUENCE [LARGE SCALE GENOMIC DNA]</scope>
    <source>
        <strain evidence="10 11">MKG-38</strain>
    </source>
</reference>
<comment type="caution">
    <text evidence="10">The sequence shown here is derived from an EMBL/GenBank/DDBJ whole genome shotgun (WGS) entry which is preliminary data.</text>
</comment>
<dbReference type="GO" id="GO:0005829">
    <property type="term" value="C:cytosol"/>
    <property type="evidence" value="ECO:0007669"/>
    <property type="project" value="TreeGrafter"/>
</dbReference>
<comment type="pathway">
    <text evidence="2 8">Amino-acid biosynthesis; L-valine biosynthesis; L-valine from pyruvate: step 1/4.</text>
</comment>
<dbReference type="Pfam" id="PF10369">
    <property type="entry name" value="ALS_ss_C"/>
    <property type="match status" value="1"/>
</dbReference>
<comment type="function">
    <text evidence="8">Catalyzes the conversion of 2 pyruvate molecules into acetolactate in the first common step of the biosynthetic pathway of the branched-amino acids such as leucine, isoleucine, and valine.</text>
</comment>
<evidence type="ECO:0000256" key="5">
    <source>
        <dbReference type="ARBA" id="ARBA00022605"/>
    </source>
</evidence>
<dbReference type="Pfam" id="PF22629">
    <property type="entry name" value="ACT_AHAS_ss"/>
    <property type="match status" value="1"/>
</dbReference>
<dbReference type="InterPro" id="IPR019455">
    <property type="entry name" value="Acetolactate_synth_ssu_C"/>
</dbReference>
<sequence>MKRSFTITVFTEDQTGLLSRVVGIFNRRNLNISSLTTSASSDESIHRFTIVVEVTEEMVIKLVAQLDKQVDVLKAFYYEDKDIVYQEIALYKVPIEVFSNGNQVEMMIRRHNARVLLIEPEFVVIEKTGHEYETEALLTELRQVGLYEFVRSGRVAIVKPMERLNSYLQEIEAGVES</sequence>
<protein>
    <recommendedName>
        <fullName evidence="8">Acetolactate synthase small subunit</fullName>
        <shortName evidence="8">AHAS</shortName>
        <shortName evidence="8">ALS</shortName>
        <ecNumber evidence="8">2.2.1.6</ecNumber>
    </recommendedName>
    <alternativeName>
        <fullName evidence="8">Acetohydroxy-acid synthase small subunit</fullName>
    </alternativeName>
</protein>
<dbReference type="PROSITE" id="PS51671">
    <property type="entry name" value="ACT"/>
    <property type="match status" value="1"/>
</dbReference>
<evidence type="ECO:0000313" key="11">
    <source>
        <dbReference type="Proteomes" id="UP000226437"/>
    </source>
</evidence>
<dbReference type="EMBL" id="PDLO01000001">
    <property type="protein sequence ID" value="PHK99655.1"/>
    <property type="molecule type" value="Genomic_DNA"/>
</dbReference>
<evidence type="ECO:0000256" key="7">
    <source>
        <dbReference type="ARBA" id="ARBA00048670"/>
    </source>
</evidence>
<evidence type="ECO:0000256" key="3">
    <source>
        <dbReference type="ARBA" id="ARBA00006341"/>
    </source>
</evidence>
<gene>
    <name evidence="10" type="primary">ilvN</name>
    <name evidence="10" type="ORF">CGL56_00985</name>
</gene>
<evidence type="ECO:0000313" key="10">
    <source>
        <dbReference type="EMBL" id="PHK99655.1"/>
    </source>
</evidence>
<dbReference type="InterPro" id="IPR002912">
    <property type="entry name" value="ACT_dom"/>
</dbReference>
<keyword evidence="11" id="KW-1185">Reference proteome</keyword>
<feature type="domain" description="ACT" evidence="9">
    <location>
        <begin position="6"/>
        <end position="80"/>
    </location>
</feature>
<dbReference type="GO" id="GO:0009099">
    <property type="term" value="P:L-valine biosynthetic process"/>
    <property type="evidence" value="ECO:0007669"/>
    <property type="project" value="UniProtKB-UniRule"/>
</dbReference>
<keyword evidence="8" id="KW-0808">Transferase</keyword>
<dbReference type="UniPathway" id="UPA00049">
    <property type="reaction ID" value="UER00059"/>
</dbReference>
<comment type="subunit">
    <text evidence="4 8">Dimer of large and small chains.</text>
</comment>
<dbReference type="GO" id="GO:0003984">
    <property type="term" value="F:acetolactate synthase activity"/>
    <property type="evidence" value="ECO:0007669"/>
    <property type="project" value="UniProtKB-UniRule"/>
</dbReference>
<proteinExistence type="inferred from homology"/>
<evidence type="ECO:0000256" key="6">
    <source>
        <dbReference type="ARBA" id="ARBA00023304"/>
    </source>
</evidence>
<name>A0A2G0CI51_9BACT</name>
<keyword evidence="5 8" id="KW-0028">Amino-acid biosynthesis</keyword>
<evidence type="ECO:0000256" key="2">
    <source>
        <dbReference type="ARBA" id="ARBA00005025"/>
    </source>
</evidence>
<comment type="similarity">
    <text evidence="3 8">Belongs to the acetolactate synthase small subunit family.</text>
</comment>
<dbReference type="Gene3D" id="3.30.70.1150">
    <property type="entry name" value="ACT-like. Chain A, domain 2"/>
    <property type="match status" value="1"/>
</dbReference>
<dbReference type="InterPro" id="IPR054480">
    <property type="entry name" value="AHAS_small-like_ACT"/>
</dbReference>
<organism evidence="10 11">
    <name type="scientific">Neolewinella marina</name>
    <dbReference type="NCBI Taxonomy" id="438751"/>
    <lineage>
        <taxon>Bacteria</taxon>
        <taxon>Pseudomonadati</taxon>
        <taxon>Bacteroidota</taxon>
        <taxon>Saprospiria</taxon>
        <taxon>Saprospirales</taxon>
        <taxon>Lewinellaceae</taxon>
        <taxon>Neolewinella</taxon>
    </lineage>
</organism>
<dbReference type="EC" id="2.2.1.6" evidence="8"/>
<evidence type="ECO:0000256" key="8">
    <source>
        <dbReference type="RuleBase" id="RU368092"/>
    </source>
</evidence>
<dbReference type="InterPro" id="IPR045865">
    <property type="entry name" value="ACT-like_dom_sf"/>
</dbReference>
<dbReference type="PANTHER" id="PTHR30239:SF0">
    <property type="entry name" value="ACETOLACTATE SYNTHASE SMALL SUBUNIT 1, CHLOROPLASTIC"/>
    <property type="match status" value="1"/>
</dbReference>
<dbReference type="InterPro" id="IPR027271">
    <property type="entry name" value="Acetolactate_synth/TF_NikR_C"/>
</dbReference>